<organism evidence="11 12">
    <name type="scientific">Candidimonas humi</name>
    <dbReference type="NCBI Taxonomy" id="683355"/>
    <lineage>
        <taxon>Bacteria</taxon>
        <taxon>Pseudomonadati</taxon>
        <taxon>Pseudomonadota</taxon>
        <taxon>Betaproteobacteria</taxon>
        <taxon>Burkholderiales</taxon>
        <taxon>Alcaligenaceae</taxon>
        <taxon>Candidimonas</taxon>
    </lineage>
</organism>
<evidence type="ECO:0000259" key="10">
    <source>
        <dbReference type="Pfam" id="PF00694"/>
    </source>
</evidence>
<keyword evidence="6" id="KW-0432">Leucine biosynthesis</keyword>
<dbReference type="EC" id="4.2.1.33" evidence="5"/>
<dbReference type="NCBIfam" id="TIGR00171">
    <property type="entry name" value="leuD"/>
    <property type="match status" value="1"/>
</dbReference>
<evidence type="ECO:0000256" key="6">
    <source>
        <dbReference type="ARBA" id="ARBA00022430"/>
    </source>
</evidence>
<dbReference type="Pfam" id="PF00694">
    <property type="entry name" value="Aconitase_C"/>
    <property type="match status" value="1"/>
</dbReference>
<feature type="domain" description="Aconitase A/isopropylmalate dehydratase small subunit swivel" evidence="10">
    <location>
        <begin position="1"/>
        <end position="123"/>
    </location>
</feature>
<dbReference type="EMBL" id="JBHSBV010000005">
    <property type="protein sequence ID" value="MFC4202337.1"/>
    <property type="molecule type" value="Genomic_DNA"/>
</dbReference>
<reference evidence="12" key="1">
    <citation type="journal article" date="2019" name="Int. J. Syst. Evol. Microbiol.">
        <title>The Global Catalogue of Microorganisms (GCM) 10K type strain sequencing project: providing services to taxonomists for standard genome sequencing and annotation.</title>
        <authorList>
            <consortium name="The Broad Institute Genomics Platform"/>
            <consortium name="The Broad Institute Genome Sequencing Center for Infectious Disease"/>
            <person name="Wu L."/>
            <person name="Ma J."/>
        </authorList>
    </citation>
    <scope>NUCLEOTIDE SEQUENCE [LARGE SCALE GENOMIC DNA]</scope>
    <source>
        <strain evidence="12">LMG 24813</strain>
    </source>
</reference>
<dbReference type="CDD" id="cd01577">
    <property type="entry name" value="IPMI_Swivel"/>
    <property type="match status" value="1"/>
</dbReference>
<comment type="function">
    <text evidence="2">Catalyzes the isomerization between 2-isopropylmalate and 3-isopropylmalate, via the formation of 2-isopropylmaleate.</text>
</comment>
<comment type="pathway">
    <text evidence="3">Amino-acid biosynthesis; L-leucine biosynthesis; L-leucine from 3-methyl-2-oxobutanoate: step 2/4.</text>
</comment>
<evidence type="ECO:0000256" key="4">
    <source>
        <dbReference type="ARBA" id="ARBA00011271"/>
    </source>
</evidence>
<evidence type="ECO:0000256" key="9">
    <source>
        <dbReference type="ARBA" id="ARBA00023304"/>
    </source>
</evidence>
<evidence type="ECO:0000256" key="8">
    <source>
        <dbReference type="ARBA" id="ARBA00023239"/>
    </source>
</evidence>
<keyword evidence="7" id="KW-0028">Amino-acid biosynthesis</keyword>
<gene>
    <name evidence="11" type="primary">leuD</name>
    <name evidence="11" type="ORF">ACFOY1_15375</name>
</gene>
<dbReference type="InterPro" id="IPR004431">
    <property type="entry name" value="3-IsopropMal_deHydase_ssu"/>
</dbReference>
<dbReference type="GO" id="GO:0003861">
    <property type="term" value="F:3-isopropylmalate dehydratase activity"/>
    <property type="evidence" value="ECO:0007669"/>
    <property type="project" value="UniProtKB-EC"/>
</dbReference>
<evidence type="ECO:0000256" key="3">
    <source>
        <dbReference type="ARBA" id="ARBA00004729"/>
    </source>
</evidence>
<comment type="caution">
    <text evidence="11">The sequence shown here is derived from an EMBL/GenBank/DDBJ whole genome shotgun (WGS) entry which is preliminary data.</text>
</comment>
<keyword evidence="9" id="KW-0100">Branched-chain amino acid biosynthesis</keyword>
<dbReference type="Proteomes" id="UP001595848">
    <property type="component" value="Unassembled WGS sequence"/>
</dbReference>
<accession>A0ABV8P1Q3</accession>
<name>A0ABV8P1Q3_9BURK</name>
<evidence type="ECO:0000256" key="2">
    <source>
        <dbReference type="ARBA" id="ARBA00002695"/>
    </source>
</evidence>
<dbReference type="RefSeq" id="WP_217966071.1">
    <property type="nucleotide sequence ID" value="NZ_JAHTBN010000010.1"/>
</dbReference>
<dbReference type="PANTHER" id="PTHR43345:SF5">
    <property type="entry name" value="3-ISOPROPYLMALATE DEHYDRATASE SMALL SUBUNIT"/>
    <property type="match status" value="1"/>
</dbReference>
<dbReference type="InterPro" id="IPR000573">
    <property type="entry name" value="AconitaseA/IPMdHydase_ssu_swvl"/>
</dbReference>
<proteinExistence type="predicted"/>
<dbReference type="InterPro" id="IPR033940">
    <property type="entry name" value="IPMI_Swivel"/>
</dbReference>
<evidence type="ECO:0000256" key="7">
    <source>
        <dbReference type="ARBA" id="ARBA00022605"/>
    </source>
</evidence>
<comment type="catalytic activity">
    <reaction evidence="1">
        <text>(2R,3S)-3-isopropylmalate = (2S)-2-isopropylmalate</text>
        <dbReference type="Rhea" id="RHEA:32287"/>
        <dbReference type="ChEBI" id="CHEBI:1178"/>
        <dbReference type="ChEBI" id="CHEBI:35121"/>
        <dbReference type="EC" id="4.2.1.33"/>
    </reaction>
</comment>
<evidence type="ECO:0000256" key="5">
    <source>
        <dbReference type="ARBA" id="ARBA00011998"/>
    </source>
</evidence>
<keyword evidence="12" id="KW-1185">Reference proteome</keyword>
<evidence type="ECO:0000313" key="12">
    <source>
        <dbReference type="Proteomes" id="UP001595848"/>
    </source>
</evidence>
<keyword evidence="8 11" id="KW-0456">Lyase</keyword>
<sequence>MDKFRQVRGPAAALLQPNIDTDVIVRIERLGTIARDQLGEYAFESLRYDGERRPVPGFPFNQQAFAHAPILLAGRNFGCGSSREGAVWALAGLGVRCVLAPGFGDIFFNNCFQNGVLPIRLRQEEIDLLARQCADGAQLLIDLEAQRIVAPHGQAIAFEVDPRRREALLEGLDDIEQTLRQDTAIRAWQQQDRQERPWVWL</sequence>
<evidence type="ECO:0000313" key="11">
    <source>
        <dbReference type="EMBL" id="MFC4202337.1"/>
    </source>
</evidence>
<dbReference type="PANTHER" id="PTHR43345">
    <property type="entry name" value="3-ISOPROPYLMALATE DEHYDRATASE SMALL SUBUNIT 2-RELATED-RELATED"/>
    <property type="match status" value="1"/>
</dbReference>
<comment type="subunit">
    <text evidence="4">Heterodimer of LeuC and LeuD.</text>
</comment>
<dbReference type="InterPro" id="IPR050075">
    <property type="entry name" value="LeuD"/>
</dbReference>
<protein>
    <recommendedName>
        <fullName evidence="5">3-isopropylmalate dehydratase</fullName>
        <ecNumber evidence="5">4.2.1.33</ecNumber>
    </recommendedName>
</protein>
<evidence type="ECO:0000256" key="1">
    <source>
        <dbReference type="ARBA" id="ARBA00000491"/>
    </source>
</evidence>
<dbReference type="NCBIfam" id="NF002458">
    <property type="entry name" value="PRK01641.1"/>
    <property type="match status" value="1"/>
</dbReference>